<proteinExistence type="predicted"/>
<reference evidence="2 3" key="1">
    <citation type="submission" date="2018-06" db="EMBL/GenBank/DDBJ databases">
        <title>Genomic Encyclopedia of Archaeal and Bacterial Type Strains, Phase II (KMG-II): from individual species to whole genera.</title>
        <authorList>
            <person name="Goeker M."/>
        </authorList>
    </citation>
    <scope>NUCLEOTIDE SEQUENCE [LARGE SCALE GENOMIC DNA]</scope>
    <source>
        <strain evidence="2 3">DSM 23241</strain>
    </source>
</reference>
<keyword evidence="1" id="KW-0812">Transmembrane</keyword>
<accession>A0A2W7RVA4</accession>
<sequence length="144" mass="16530">MNWGAKISIVFISFTLLIGFLVYESVHTKIDLVSNEYYKDELHFQQQINGTNNANAISAVQVIPTDSLITIIFPKEVQHSNIHGEAWFYCKTNADYDKKLAIAANENGIMTVSKNNLFKTNYILKLKWMANNTNYYSEKNINLQ</sequence>
<protein>
    <submittedName>
        <fullName evidence="2">FixH protein</fullName>
    </submittedName>
</protein>
<evidence type="ECO:0000256" key="1">
    <source>
        <dbReference type="SAM" id="Phobius"/>
    </source>
</evidence>
<dbReference type="AlphaFoldDB" id="A0A2W7RVA4"/>
<dbReference type="RefSeq" id="WP_111293585.1">
    <property type="nucleotide sequence ID" value="NZ_QKZV01000002.1"/>
</dbReference>
<dbReference type="InterPro" id="IPR008620">
    <property type="entry name" value="FixH"/>
</dbReference>
<comment type="caution">
    <text evidence="2">The sequence shown here is derived from an EMBL/GenBank/DDBJ whole genome shotgun (WGS) entry which is preliminary data.</text>
</comment>
<dbReference type="Pfam" id="PF05751">
    <property type="entry name" value="FixH"/>
    <property type="match status" value="1"/>
</dbReference>
<evidence type="ECO:0000313" key="3">
    <source>
        <dbReference type="Proteomes" id="UP000249720"/>
    </source>
</evidence>
<dbReference type="EMBL" id="QKZV01000002">
    <property type="protein sequence ID" value="PZX64401.1"/>
    <property type="molecule type" value="Genomic_DNA"/>
</dbReference>
<keyword evidence="1" id="KW-0472">Membrane</keyword>
<evidence type="ECO:0000313" key="2">
    <source>
        <dbReference type="EMBL" id="PZX64401.1"/>
    </source>
</evidence>
<dbReference type="OrthoDB" id="1493774at2"/>
<gene>
    <name evidence="2" type="ORF">LX80_00597</name>
</gene>
<keyword evidence="3" id="KW-1185">Reference proteome</keyword>
<feature type="transmembrane region" description="Helical" evidence="1">
    <location>
        <begin position="6"/>
        <end position="23"/>
    </location>
</feature>
<name>A0A2W7RVA4_9BACT</name>
<organism evidence="2 3">
    <name type="scientific">Hydrotalea sandarakina</name>
    <dbReference type="NCBI Taxonomy" id="1004304"/>
    <lineage>
        <taxon>Bacteria</taxon>
        <taxon>Pseudomonadati</taxon>
        <taxon>Bacteroidota</taxon>
        <taxon>Chitinophagia</taxon>
        <taxon>Chitinophagales</taxon>
        <taxon>Chitinophagaceae</taxon>
        <taxon>Hydrotalea</taxon>
    </lineage>
</organism>
<dbReference type="Proteomes" id="UP000249720">
    <property type="component" value="Unassembled WGS sequence"/>
</dbReference>
<keyword evidence="1" id="KW-1133">Transmembrane helix</keyword>